<evidence type="ECO:0000313" key="2">
    <source>
        <dbReference type="EMBL" id="RPA98296.1"/>
    </source>
</evidence>
<evidence type="ECO:0000313" key="3">
    <source>
        <dbReference type="Proteomes" id="UP000276215"/>
    </source>
</evidence>
<sequence length="126" mass="14117">MMKGQIYMKLRADPHLHRRHTVLLQKHGAQAFRSGFFSLSLRETWTSAYAPVSQCPNPSNSGVRRSASCARKQHRTGQDAHGKSPERMPTLRPPLGRINLVPRMAHAWSSMSCRGHFGGEEVVQGD</sequence>
<dbReference type="AlphaFoldDB" id="A0A3N4JJ74"/>
<proteinExistence type="predicted"/>
<reference evidence="2 3" key="1">
    <citation type="journal article" date="2018" name="Nat. Ecol. Evol.">
        <title>Pezizomycetes genomes reveal the molecular basis of ectomycorrhizal truffle lifestyle.</title>
        <authorList>
            <person name="Murat C."/>
            <person name="Payen T."/>
            <person name="Noel B."/>
            <person name="Kuo A."/>
            <person name="Morin E."/>
            <person name="Chen J."/>
            <person name="Kohler A."/>
            <person name="Krizsan K."/>
            <person name="Balestrini R."/>
            <person name="Da Silva C."/>
            <person name="Montanini B."/>
            <person name="Hainaut M."/>
            <person name="Levati E."/>
            <person name="Barry K.W."/>
            <person name="Belfiori B."/>
            <person name="Cichocki N."/>
            <person name="Clum A."/>
            <person name="Dockter R.B."/>
            <person name="Fauchery L."/>
            <person name="Guy J."/>
            <person name="Iotti M."/>
            <person name="Le Tacon F."/>
            <person name="Lindquist E.A."/>
            <person name="Lipzen A."/>
            <person name="Malagnac F."/>
            <person name="Mello A."/>
            <person name="Molinier V."/>
            <person name="Miyauchi S."/>
            <person name="Poulain J."/>
            <person name="Riccioni C."/>
            <person name="Rubini A."/>
            <person name="Sitrit Y."/>
            <person name="Splivallo R."/>
            <person name="Traeger S."/>
            <person name="Wang M."/>
            <person name="Zifcakova L."/>
            <person name="Wipf D."/>
            <person name="Zambonelli A."/>
            <person name="Paolocci F."/>
            <person name="Nowrousian M."/>
            <person name="Ottonello S."/>
            <person name="Baldrian P."/>
            <person name="Spatafora J.W."/>
            <person name="Henrissat B."/>
            <person name="Nagy L.G."/>
            <person name="Aury J.M."/>
            <person name="Wincker P."/>
            <person name="Grigoriev I.V."/>
            <person name="Bonfante P."/>
            <person name="Martin F.M."/>
        </authorList>
    </citation>
    <scope>NUCLEOTIDE SEQUENCE [LARGE SCALE GENOMIC DNA]</scope>
    <source>
        <strain evidence="2 3">120613-1</strain>
    </source>
</reference>
<feature type="compositionally biased region" description="Polar residues" evidence="1">
    <location>
        <begin position="54"/>
        <end position="63"/>
    </location>
</feature>
<evidence type="ECO:0000256" key="1">
    <source>
        <dbReference type="SAM" id="MobiDB-lite"/>
    </source>
</evidence>
<gene>
    <name evidence="2" type="ORF">L873DRAFT_1049311</name>
</gene>
<dbReference type="Proteomes" id="UP000276215">
    <property type="component" value="Unassembled WGS sequence"/>
</dbReference>
<dbReference type="EMBL" id="ML120397">
    <property type="protein sequence ID" value="RPA98296.1"/>
    <property type="molecule type" value="Genomic_DNA"/>
</dbReference>
<keyword evidence="3" id="KW-1185">Reference proteome</keyword>
<feature type="compositionally biased region" description="Basic and acidic residues" evidence="1">
    <location>
        <begin position="76"/>
        <end position="86"/>
    </location>
</feature>
<feature type="region of interest" description="Disordered" evidence="1">
    <location>
        <begin position="53"/>
        <end position="95"/>
    </location>
</feature>
<name>A0A3N4JJ74_9PEZI</name>
<protein>
    <submittedName>
        <fullName evidence="2">Uncharacterized protein</fullName>
    </submittedName>
</protein>
<organism evidence="2 3">
    <name type="scientific">Choiromyces venosus 120613-1</name>
    <dbReference type="NCBI Taxonomy" id="1336337"/>
    <lineage>
        <taxon>Eukaryota</taxon>
        <taxon>Fungi</taxon>
        <taxon>Dikarya</taxon>
        <taxon>Ascomycota</taxon>
        <taxon>Pezizomycotina</taxon>
        <taxon>Pezizomycetes</taxon>
        <taxon>Pezizales</taxon>
        <taxon>Tuberaceae</taxon>
        <taxon>Choiromyces</taxon>
    </lineage>
</organism>
<accession>A0A3N4JJ74</accession>